<evidence type="ECO:0000256" key="1">
    <source>
        <dbReference type="SAM" id="Phobius"/>
    </source>
</evidence>
<feature type="transmembrane region" description="Helical" evidence="1">
    <location>
        <begin position="35"/>
        <end position="54"/>
    </location>
</feature>
<organism evidence="2 5">
    <name type="scientific">Bradyrhizobium zhengyangense</name>
    <dbReference type="NCBI Taxonomy" id="2911009"/>
    <lineage>
        <taxon>Bacteria</taxon>
        <taxon>Pseudomonadati</taxon>
        <taxon>Pseudomonadota</taxon>
        <taxon>Alphaproteobacteria</taxon>
        <taxon>Hyphomicrobiales</taxon>
        <taxon>Nitrobacteraceae</taxon>
        <taxon>Bradyrhizobium</taxon>
    </lineage>
</organism>
<sequence>MRVVLAVFYTTAGIAHLLAPAQLLAITPSWVPFRPQVILITGVFELTASTVLLVGPQQKYAGILMALYALCVWPANFKHAIEGIDLPYISSSWWYHVPRLAFQPIIIWWALFCSNAINWPFGSSRD</sequence>
<keyword evidence="1" id="KW-0472">Membrane</keyword>
<dbReference type="EMBL" id="JAKLTY010000003">
    <property type="protein sequence ID" value="MCG2626304.1"/>
    <property type="molecule type" value="Genomic_DNA"/>
</dbReference>
<dbReference type="AlphaFoldDB" id="A0A9X1R8R0"/>
<keyword evidence="4" id="KW-1185">Reference proteome</keyword>
<dbReference type="PANTHER" id="PTHR36974:SF1">
    <property type="entry name" value="DOXX FAMILY MEMBRANE PROTEIN"/>
    <property type="match status" value="1"/>
</dbReference>
<dbReference type="EMBL" id="JAKLUA010000004">
    <property type="protein sequence ID" value="MCG2668312.1"/>
    <property type="molecule type" value="Genomic_DNA"/>
</dbReference>
<evidence type="ECO:0000313" key="2">
    <source>
        <dbReference type="EMBL" id="MCG2626304.1"/>
    </source>
</evidence>
<dbReference type="Proteomes" id="UP001139054">
    <property type="component" value="Unassembled WGS sequence"/>
</dbReference>
<accession>A0A9X1R8R0</accession>
<gene>
    <name evidence="3" type="ORF">L6637_15230</name>
    <name evidence="2" type="ORF">L6654_06660</name>
</gene>
<evidence type="ECO:0000313" key="4">
    <source>
        <dbReference type="Proteomes" id="UP001139012"/>
    </source>
</evidence>
<reference evidence="2" key="1">
    <citation type="submission" date="2022-01" db="EMBL/GenBank/DDBJ databases">
        <title>Genome sequnece data of strain Bradyrhizobium sp. nov.</title>
        <authorList>
            <person name="Zhang J."/>
        </authorList>
    </citation>
    <scope>NUCLEOTIDE SEQUENCE</scope>
    <source>
        <strain evidence="3">WYCCWR 12774</strain>
        <strain evidence="2">WYCCWR 13023</strain>
    </source>
</reference>
<dbReference type="Proteomes" id="UP001139012">
    <property type="component" value="Unassembled WGS sequence"/>
</dbReference>
<comment type="caution">
    <text evidence="2">The sequence shown here is derived from an EMBL/GenBank/DDBJ whole genome shotgun (WGS) entry which is preliminary data.</text>
</comment>
<dbReference type="PANTHER" id="PTHR36974">
    <property type="entry name" value="MEMBRANE PROTEIN-RELATED"/>
    <property type="match status" value="1"/>
</dbReference>
<evidence type="ECO:0000313" key="3">
    <source>
        <dbReference type="EMBL" id="MCG2668312.1"/>
    </source>
</evidence>
<proteinExistence type="predicted"/>
<keyword evidence="1" id="KW-1133">Transmembrane helix</keyword>
<dbReference type="RefSeq" id="WP_237867229.1">
    <property type="nucleotide sequence ID" value="NZ_JAKLTY010000003.1"/>
</dbReference>
<keyword evidence="1" id="KW-0812">Transmembrane</keyword>
<protein>
    <recommendedName>
        <fullName evidence="6">DoxX family protein</fullName>
    </recommendedName>
</protein>
<feature type="transmembrane region" description="Helical" evidence="1">
    <location>
        <begin position="61"/>
        <end position="81"/>
    </location>
</feature>
<feature type="transmembrane region" description="Helical" evidence="1">
    <location>
        <begin position="101"/>
        <end position="121"/>
    </location>
</feature>
<evidence type="ECO:0008006" key="6">
    <source>
        <dbReference type="Google" id="ProtNLM"/>
    </source>
</evidence>
<evidence type="ECO:0000313" key="5">
    <source>
        <dbReference type="Proteomes" id="UP001139054"/>
    </source>
</evidence>
<name>A0A9X1R8R0_9BRAD</name>